<dbReference type="AlphaFoldDB" id="A0A368JWY5"/>
<accession>A0A368JWY5</accession>
<dbReference type="GO" id="GO:0008168">
    <property type="term" value="F:methyltransferase activity"/>
    <property type="evidence" value="ECO:0007669"/>
    <property type="project" value="UniProtKB-KW"/>
</dbReference>
<evidence type="ECO:0000256" key="2">
    <source>
        <dbReference type="ARBA" id="ARBA00022603"/>
    </source>
</evidence>
<dbReference type="PANTHER" id="PTHR43667:SF1">
    <property type="entry name" value="CYCLOPROPANE-FATTY-ACYL-PHOSPHOLIPID SYNTHASE"/>
    <property type="match status" value="1"/>
</dbReference>
<dbReference type="SUPFAM" id="SSF53335">
    <property type="entry name" value="S-adenosyl-L-methionine-dependent methyltransferases"/>
    <property type="match status" value="1"/>
</dbReference>
<keyword evidence="5" id="KW-0443">Lipid metabolism</keyword>
<keyword evidence="7" id="KW-1185">Reference proteome</keyword>
<dbReference type="RefSeq" id="WP_114442739.1">
    <property type="nucleotide sequence ID" value="NZ_QOZG01000018.1"/>
</dbReference>
<evidence type="ECO:0000256" key="1">
    <source>
        <dbReference type="ARBA" id="ARBA00010815"/>
    </source>
</evidence>
<comment type="similarity">
    <text evidence="1">Belongs to the CFA/CMAS family.</text>
</comment>
<dbReference type="InterPro" id="IPR003333">
    <property type="entry name" value="CMAS"/>
</dbReference>
<evidence type="ECO:0000256" key="4">
    <source>
        <dbReference type="ARBA" id="ARBA00022691"/>
    </source>
</evidence>
<keyword evidence="2 6" id="KW-0489">Methyltransferase</keyword>
<comment type="caution">
    <text evidence="6">The sequence shown here is derived from an EMBL/GenBank/DDBJ whole genome shotgun (WGS) entry which is preliminary data.</text>
</comment>
<keyword evidence="4" id="KW-0949">S-adenosyl-L-methionine</keyword>
<dbReference type="OrthoDB" id="9782855at2"/>
<evidence type="ECO:0000313" key="7">
    <source>
        <dbReference type="Proteomes" id="UP000253420"/>
    </source>
</evidence>
<dbReference type="Pfam" id="PF02353">
    <property type="entry name" value="CMAS"/>
    <property type="match status" value="1"/>
</dbReference>
<organism evidence="6 7">
    <name type="scientific">Phyllobacterium salinisoli</name>
    <dbReference type="NCBI Taxonomy" id="1899321"/>
    <lineage>
        <taxon>Bacteria</taxon>
        <taxon>Pseudomonadati</taxon>
        <taxon>Pseudomonadota</taxon>
        <taxon>Alphaproteobacteria</taxon>
        <taxon>Hyphomicrobiales</taxon>
        <taxon>Phyllobacteriaceae</taxon>
        <taxon>Phyllobacterium</taxon>
    </lineage>
</organism>
<reference evidence="6 7" key="1">
    <citation type="submission" date="2018-07" db="EMBL/GenBank/DDBJ databases">
        <title>The draft genome of Phyllobacterium salinisoli.</title>
        <authorList>
            <person name="Liu L."/>
            <person name="Li L."/>
            <person name="Zhang X."/>
            <person name="Liang L."/>
        </authorList>
    </citation>
    <scope>NUCLEOTIDE SEQUENCE [LARGE SCALE GENOMIC DNA]</scope>
    <source>
        <strain evidence="6 7">LLAN61</strain>
    </source>
</reference>
<dbReference type="GO" id="GO:0032259">
    <property type="term" value="P:methylation"/>
    <property type="evidence" value="ECO:0007669"/>
    <property type="project" value="UniProtKB-KW"/>
</dbReference>
<dbReference type="EMBL" id="QOZG01000018">
    <property type="protein sequence ID" value="RCS21666.1"/>
    <property type="molecule type" value="Genomic_DNA"/>
</dbReference>
<dbReference type="CDD" id="cd02440">
    <property type="entry name" value="AdoMet_MTases"/>
    <property type="match status" value="1"/>
</dbReference>
<dbReference type="GO" id="GO:0008610">
    <property type="term" value="P:lipid biosynthetic process"/>
    <property type="evidence" value="ECO:0007669"/>
    <property type="project" value="InterPro"/>
</dbReference>
<protein>
    <submittedName>
        <fullName evidence="6">Class I SAM-dependent methyltransferase</fullName>
    </submittedName>
</protein>
<sequence>MPSHIGRLALGDRILRKALSEIVHIGNLLVCTARGVQMRFGDGTGARVSVRFMDRRAQWAFLIDADMRLGELYMDGRFIVEEGNIYDFIALILREAQNETHPLIARLIDGIRAKCRKIRIPNLPGRSRHNVAHHYDIDGRLFALFLDEDRQYSCAYFEDQQDDLEEAQAAKKRHLAAKLTLQPHHRVLDIGCGWGGLARHLQRHVPQGEVLGITLSQEQLAYARAASGSCGPSFKLQDYRHLSGRFDRIVSVGMFEHVGPASYDTFFKTCSRLLEDDGVMLLHTIGCAAGPGFTTPWLDKYIFPGGYVPGLSEILPHIESAGLRVADVEVLRLHYAFTLKIWRDRFMARRSEAMKLCDERFCRMWEFYLAAAEAAFRYEDLAVFQIQITRRNNVLPITRNYIGERKRATGQFSIKVGTALKIGRE</sequence>
<evidence type="ECO:0000256" key="3">
    <source>
        <dbReference type="ARBA" id="ARBA00022679"/>
    </source>
</evidence>
<dbReference type="Gene3D" id="3.40.50.150">
    <property type="entry name" value="Vaccinia Virus protein VP39"/>
    <property type="match status" value="1"/>
</dbReference>
<evidence type="ECO:0000256" key="5">
    <source>
        <dbReference type="ARBA" id="ARBA00023098"/>
    </source>
</evidence>
<dbReference type="PANTHER" id="PTHR43667">
    <property type="entry name" value="CYCLOPROPANE-FATTY-ACYL-PHOSPHOLIPID SYNTHASE"/>
    <property type="match status" value="1"/>
</dbReference>
<dbReference type="InterPro" id="IPR050723">
    <property type="entry name" value="CFA/CMAS"/>
</dbReference>
<keyword evidence="3 6" id="KW-0808">Transferase</keyword>
<dbReference type="Proteomes" id="UP000253420">
    <property type="component" value="Unassembled WGS sequence"/>
</dbReference>
<evidence type="ECO:0000313" key="6">
    <source>
        <dbReference type="EMBL" id="RCS21666.1"/>
    </source>
</evidence>
<dbReference type="InterPro" id="IPR029063">
    <property type="entry name" value="SAM-dependent_MTases_sf"/>
</dbReference>
<gene>
    <name evidence="6" type="ORF">DUT91_22615</name>
</gene>
<dbReference type="PIRSF" id="PIRSF003085">
    <property type="entry name" value="CMAS"/>
    <property type="match status" value="1"/>
</dbReference>
<proteinExistence type="inferred from homology"/>
<name>A0A368JWY5_9HYPH</name>